<dbReference type="InterPro" id="IPR000524">
    <property type="entry name" value="Tscrpt_reg_HTH_GntR"/>
</dbReference>
<dbReference type="PANTHER" id="PTHR43537">
    <property type="entry name" value="TRANSCRIPTIONAL REGULATOR, GNTR FAMILY"/>
    <property type="match status" value="1"/>
</dbReference>
<evidence type="ECO:0000256" key="3">
    <source>
        <dbReference type="ARBA" id="ARBA00023163"/>
    </source>
</evidence>
<dbReference type="InterPro" id="IPR008920">
    <property type="entry name" value="TF_FadR/GntR_C"/>
</dbReference>
<dbReference type="InterPro" id="IPR011711">
    <property type="entry name" value="GntR_C"/>
</dbReference>
<evidence type="ECO:0000256" key="2">
    <source>
        <dbReference type="ARBA" id="ARBA00023125"/>
    </source>
</evidence>
<organism evidence="5 6">
    <name type="scientific">Roseomonas populi</name>
    <dbReference type="NCBI Taxonomy" id="3121582"/>
    <lineage>
        <taxon>Bacteria</taxon>
        <taxon>Pseudomonadati</taxon>
        <taxon>Pseudomonadota</taxon>
        <taxon>Alphaproteobacteria</taxon>
        <taxon>Acetobacterales</taxon>
        <taxon>Roseomonadaceae</taxon>
        <taxon>Roseomonas</taxon>
    </lineage>
</organism>
<reference evidence="5 6" key="1">
    <citation type="submission" date="2022-06" db="EMBL/GenBank/DDBJ databases">
        <title>Roseomonas CN29.</title>
        <authorList>
            <person name="Cheng Y."/>
            <person name="He X."/>
        </authorList>
    </citation>
    <scope>NUCLEOTIDE SEQUENCE [LARGE SCALE GENOMIC DNA]</scope>
    <source>
        <strain evidence="5 6">CN29</strain>
    </source>
</reference>
<dbReference type="PANTHER" id="PTHR43537:SF5">
    <property type="entry name" value="UXU OPERON TRANSCRIPTIONAL REGULATOR"/>
    <property type="match status" value="1"/>
</dbReference>
<feature type="domain" description="HTH gntR-type" evidence="4">
    <location>
        <begin position="7"/>
        <end position="73"/>
    </location>
</feature>
<dbReference type="Proteomes" id="UP001524642">
    <property type="component" value="Unassembled WGS sequence"/>
</dbReference>
<accession>A0ABT1X3H6</accession>
<evidence type="ECO:0000259" key="4">
    <source>
        <dbReference type="PROSITE" id="PS50949"/>
    </source>
</evidence>
<evidence type="ECO:0000313" key="6">
    <source>
        <dbReference type="Proteomes" id="UP001524642"/>
    </source>
</evidence>
<protein>
    <submittedName>
        <fullName evidence="5">GntR family transcriptional regulator</fullName>
    </submittedName>
</protein>
<gene>
    <name evidence="5" type="ORF">NRP21_11410</name>
</gene>
<dbReference type="Gene3D" id="1.10.10.10">
    <property type="entry name" value="Winged helix-like DNA-binding domain superfamily/Winged helix DNA-binding domain"/>
    <property type="match status" value="1"/>
</dbReference>
<name>A0ABT1X3H6_9PROT</name>
<dbReference type="Pfam" id="PF07729">
    <property type="entry name" value="FCD"/>
    <property type="match status" value="1"/>
</dbReference>
<evidence type="ECO:0000313" key="5">
    <source>
        <dbReference type="EMBL" id="MCR0982657.1"/>
    </source>
</evidence>
<dbReference type="Gene3D" id="1.20.120.530">
    <property type="entry name" value="GntR ligand-binding domain-like"/>
    <property type="match status" value="1"/>
</dbReference>
<dbReference type="PROSITE" id="PS50949">
    <property type="entry name" value="HTH_GNTR"/>
    <property type="match status" value="1"/>
</dbReference>
<dbReference type="SUPFAM" id="SSF46785">
    <property type="entry name" value="Winged helix' DNA-binding domain"/>
    <property type="match status" value="1"/>
</dbReference>
<dbReference type="SUPFAM" id="SSF48008">
    <property type="entry name" value="GntR ligand-binding domain-like"/>
    <property type="match status" value="1"/>
</dbReference>
<keyword evidence="3" id="KW-0804">Transcription</keyword>
<dbReference type="RefSeq" id="WP_257716325.1">
    <property type="nucleotide sequence ID" value="NZ_JANJOU010000008.1"/>
</dbReference>
<keyword evidence="2" id="KW-0238">DNA-binding</keyword>
<proteinExistence type="predicted"/>
<keyword evidence="1" id="KW-0805">Transcription regulation</keyword>
<sequence>MPRPPAAILHRELARAIVEQLRASAAQPGERLSENDLAGRLGTSRSPVRGALQLLLEAEVVTRQENGRLVLRHLPAVGEEIGSTDAEADAVERAYWRLAADRLAGILPDVVGEADLVRRYEIPRGPVHRALLQAMGEGWVERAPSGTWRFLSLIDGPESYDESYRFRRAIEPAALLDPAFDLPPLTLARLRREQRDLLERAEVASPREVFELNSGFHLALVQASNNRFFADAALRITRLRRVVGYVIALDHGRLAAQSTEHLAILDRLEAGDREEAAALLLRHLDAGRASKARLLADARLKLEGLTSAAQEASGLTPPGRAA</sequence>
<evidence type="ECO:0000256" key="1">
    <source>
        <dbReference type="ARBA" id="ARBA00023015"/>
    </source>
</evidence>
<dbReference type="SMART" id="SM00895">
    <property type="entry name" value="FCD"/>
    <property type="match status" value="1"/>
</dbReference>
<keyword evidence="6" id="KW-1185">Reference proteome</keyword>
<dbReference type="InterPro" id="IPR036390">
    <property type="entry name" value="WH_DNA-bd_sf"/>
</dbReference>
<comment type="caution">
    <text evidence="5">The sequence shown here is derived from an EMBL/GenBank/DDBJ whole genome shotgun (WGS) entry which is preliminary data.</text>
</comment>
<dbReference type="SMART" id="SM00345">
    <property type="entry name" value="HTH_GNTR"/>
    <property type="match status" value="2"/>
</dbReference>
<dbReference type="EMBL" id="JANJOU010000008">
    <property type="protein sequence ID" value="MCR0982657.1"/>
    <property type="molecule type" value="Genomic_DNA"/>
</dbReference>
<dbReference type="Pfam" id="PF00392">
    <property type="entry name" value="GntR"/>
    <property type="match status" value="1"/>
</dbReference>
<dbReference type="InterPro" id="IPR036388">
    <property type="entry name" value="WH-like_DNA-bd_sf"/>
</dbReference>